<dbReference type="EMBL" id="VSSQ01005474">
    <property type="protein sequence ID" value="MPM29289.1"/>
    <property type="molecule type" value="Genomic_DNA"/>
</dbReference>
<gene>
    <name evidence="2" type="ORF">SDC9_75829</name>
</gene>
<dbReference type="PANTHER" id="PTHR10587:SF125">
    <property type="entry name" value="POLYSACCHARIDE DEACETYLASE YHEN-RELATED"/>
    <property type="match status" value="1"/>
</dbReference>
<feature type="domain" description="NodB homology" evidence="1">
    <location>
        <begin position="106"/>
        <end position="298"/>
    </location>
</feature>
<reference evidence="2" key="1">
    <citation type="submission" date="2019-08" db="EMBL/GenBank/DDBJ databases">
        <authorList>
            <person name="Kucharzyk K."/>
            <person name="Murdoch R.W."/>
            <person name="Higgins S."/>
            <person name="Loffler F."/>
        </authorList>
    </citation>
    <scope>NUCLEOTIDE SEQUENCE</scope>
</reference>
<sequence>MYFGSVRFFKHIILGSLALAILVPTGLCIHYGLRSAQAEQENTLMQLELSRQKTETVLNSSGLFHLMATTNQQETSSLFWTEDLDYQQLYPDLYCEMPDQTDYNEKEIYLTFDDGPSENTGKILDILKQNNIKATFFVVTNNHDTPEMRSMLQRIVREGHTIGIHSYSHNYALIYSSVNAYLSDFYKVYQWVYEVTGVYPTIFRFPGGSINEYNGGVYREIITEMNRRGFTYYDWNMAAGDASEKQIQASTIEDTVLSQAKSVKRGIVLMHDSTRKETTVQALQGIIQGLQKQGFSFAPLTNKVKPVHFIYKE</sequence>
<dbReference type="PROSITE" id="PS51677">
    <property type="entry name" value="NODB"/>
    <property type="match status" value="1"/>
</dbReference>
<dbReference type="AlphaFoldDB" id="A0A644YLU2"/>
<dbReference type="Pfam" id="PF01522">
    <property type="entry name" value="Polysacc_deac_1"/>
    <property type="match status" value="1"/>
</dbReference>
<evidence type="ECO:0000313" key="2">
    <source>
        <dbReference type="EMBL" id="MPM29289.1"/>
    </source>
</evidence>
<dbReference type="InterPro" id="IPR002509">
    <property type="entry name" value="NODB_dom"/>
</dbReference>
<protein>
    <recommendedName>
        <fullName evidence="1">NodB homology domain-containing protein</fullName>
    </recommendedName>
</protein>
<proteinExistence type="predicted"/>
<dbReference type="GO" id="GO:0016810">
    <property type="term" value="F:hydrolase activity, acting on carbon-nitrogen (but not peptide) bonds"/>
    <property type="evidence" value="ECO:0007669"/>
    <property type="project" value="InterPro"/>
</dbReference>
<dbReference type="GO" id="GO:0005975">
    <property type="term" value="P:carbohydrate metabolic process"/>
    <property type="evidence" value="ECO:0007669"/>
    <property type="project" value="InterPro"/>
</dbReference>
<dbReference type="InterPro" id="IPR050248">
    <property type="entry name" value="Polysacc_deacetylase_ArnD"/>
</dbReference>
<organism evidence="2">
    <name type="scientific">bioreactor metagenome</name>
    <dbReference type="NCBI Taxonomy" id="1076179"/>
    <lineage>
        <taxon>unclassified sequences</taxon>
        <taxon>metagenomes</taxon>
        <taxon>ecological metagenomes</taxon>
    </lineage>
</organism>
<dbReference type="SUPFAM" id="SSF88713">
    <property type="entry name" value="Glycoside hydrolase/deacetylase"/>
    <property type="match status" value="1"/>
</dbReference>
<dbReference type="PANTHER" id="PTHR10587">
    <property type="entry name" value="GLYCOSYL TRANSFERASE-RELATED"/>
    <property type="match status" value="1"/>
</dbReference>
<comment type="caution">
    <text evidence="2">The sequence shown here is derived from an EMBL/GenBank/DDBJ whole genome shotgun (WGS) entry which is preliminary data.</text>
</comment>
<dbReference type="CDD" id="cd10944">
    <property type="entry name" value="CE4_SmPgdA_like"/>
    <property type="match status" value="1"/>
</dbReference>
<name>A0A644YLU2_9ZZZZ</name>
<evidence type="ECO:0000259" key="1">
    <source>
        <dbReference type="PROSITE" id="PS51677"/>
    </source>
</evidence>
<dbReference type="Gene3D" id="3.20.20.370">
    <property type="entry name" value="Glycoside hydrolase/deacetylase"/>
    <property type="match status" value="1"/>
</dbReference>
<dbReference type="InterPro" id="IPR011330">
    <property type="entry name" value="Glyco_hydro/deAcase_b/a-brl"/>
</dbReference>
<accession>A0A644YLU2</accession>